<comment type="caution">
    <text evidence="3">The sequence shown here is derived from an EMBL/GenBank/DDBJ whole genome shotgun (WGS) entry which is preliminary data.</text>
</comment>
<reference evidence="3 4" key="1">
    <citation type="journal article" date="2018" name="Gigascience">
        <title>Genomes of trombidid mites reveal novel predicted allergens and laterally-transferred genes associated with secondary metabolism.</title>
        <authorList>
            <person name="Dong X."/>
            <person name="Chaisiri K."/>
            <person name="Xia D."/>
            <person name="Armstrong S.D."/>
            <person name="Fang Y."/>
            <person name="Donnelly M.J."/>
            <person name="Kadowaki T."/>
            <person name="McGarry J.W."/>
            <person name="Darby A.C."/>
            <person name="Makepeace B.L."/>
        </authorList>
    </citation>
    <scope>NUCLEOTIDE SEQUENCE [LARGE SCALE GENOMIC DNA]</scope>
    <source>
        <strain evidence="3">UoL-WK</strain>
    </source>
</reference>
<dbReference type="PANTHER" id="PTHR35201">
    <property type="entry name" value="TERPENE SYNTHASE"/>
    <property type="match status" value="1"/>
</dbReference>
<dbReference type="EMBL" id="NCKU01001081">
    <property type="protein sequence ID" value="RWS13146.1"/>
    <property type="molecule type" value="Genomic_DNA"/>
</dbReference>
<dbReference type="GO" id="GO:0046872">
    <property type="term" value="F:metal ion binding"/>
    <property type="evidence" value="ECO:0007669"/>
    <property type="project" value="UniProtKB-KW"/>
</dbReference>
<organism evidence="3 4">
    <name type="scientific">Dinothrombium tinctorium</name>
    <dbReference type="NCBI Taxonomy" id="1965070"/>
    <lineage>
        <taxon>Eukaryota</taxon>
        <taxon>Metazoa</taxon>
        <taxon>Ecdysozoa</taxon>
        <taxon>Arthropoda</taxon>
        <taxon>Chelicerata</taxon>
        <taxon>Arachnida</taxon>
        <taxon>Acari</taxon>
        <taxon>Acariformes</taxon>
        <taxon>Trombidiformes</taxon>
        <taxon>Prostigmata</taxon>
        <taxon>Anystina</taxon>
        <taxon>Parasitengona</taxon>
        <taxon>Trombidioidea</taxon>
        <taxon>Trombidiidae</taxon>
        <taxon>Dinothrombium</taxon>
    </lineage>
</organism>
<dbReference type="OrthoDB" id="2861623at2759"/>
<dbReference type="AlphaFoldDB" id="A0A3S3PDP6"/>
<proteinExistence type="inferred from homology"/>
<name>A0A3S3PDP6_9ACAR</name>
<dbReference type="SFLD" id="SFLDS00005">
    <property type="entry name" value="Isoprenoid_Synthase_Type_I"/>
    <property type="match status" value="1"/>
</dbReference>
<sequence length="324" mass="38436">MARIIYQELDIPVEPKISSFAEEIQEKCELLFCKYNIFDEAKKDDFHEQNLTSFSTRVYNYASKEILQITSNFLTWAFIFDDHLETHHDDREETCERVLQIGYGNLSPKEGEVLQPLEALFSEIWDSIKKQSTNEWQKRFIDSIRNWFVFTNILMQHKMNATILTVAEFISYRWFDAASDMAINLIEFAMQKFLPQSFYFEIVMQHLVHAVGSVFFSINEIFSYEKDTRENHLNLAAAIKNEMKVEVQEAINKAYDFARAQIQSYFLLRNQLHHFYDVNDEVLKKFINGLDHVVRGTYDYHFDGSRYFKNLPFKTNSLIAYKTE</sequence>
<gene>
    <name evidence="3" type="ORF">B4U79_17382</name>
</gene>
<evidence type="ECO:0000256" key="2">
    <source>
        <dbReference type="RuleBase" id="RU366034"/>
    </source>
</evidence>
<evidence type="ECO:0000313" key="3">
    <source>
        <dbReference type="EMBL" id="RWS13146.1"/>
    </source>
</evidence>
<dbReference type="SUPFAM" id="SSF48576">
    <property type="entry name" value="Terpenoid synthases"/>
    <property type="match status" value="1"/>
</dbReference>
<dbReference type="InterPro" id="IPR008949">
    <property type="entry name" value="Isoprenoid_synthase_dom_sf"/>
</dbReference>
<comment type="similarity">
    <text evidence="1 2">Belongs to the terpene synthase family.</text>
</comment>
<comment type="cofactor">
    <cofactor evidence="2">
        <name>Mg(2+)</name>
        <dbReference type="ChEBI" id="CHEBI:18420"/>
    </cofactor>
</comment>
<dbReference type="Gene3D" id="1.10.600.10">
    <property type="entry name" value="Farnesyl Diphosphate Synthase"/>
    <property type="match status" value="1"/>
</dbReference>
<dbReference type="Pfam" id="PF19086">
    <property type="entry name" value="Terpene_syn_C_2"/>
    <property type="match status" value="1"/>
</dbReference>
<accession>A0A3S3PDP6</accession>
<keyword evidence="2" id="KW-0479">Metal-binding</keyword>
<dbReference type="STRING" id="1965070.A0A3S3PDP6"/>
<dbReference type="InterPro" id="IPR034686">
    <property type="entry name" value="Terpene_cyclase-like_2"/>
</dbReference>
<dbReference type="PANTHER" id="PTHR35201:SF4">
    <property type="entry name" value="BETA-PINACENE SYNTHASE-RELATED"/>
    <property type="match status" value="1"/>
</dbReference>
<dbReference type="Proteomes" id="UP000285301">
    <property type="component" value="Unassembled WGS sequence"/>
</dbReference>
<keyword evidence="2" id="KW-0460">Magnesium</keyword>
<keyword evidence="2" id="KW-0456">Lyase</keyword>
<protein>
    <recommendedName>
        <fullName evidence="2">Terpene synthase</fullName>
        <ecNumber evidence="2">4.2.3.-</ecNumber>
    </recommendedName>
</protein>
<dbReference type="GO" id="GO:0010333">
    <property type="term" value="F:terpene synthase activity"/>
    <property type="evidence" value="ECO:0007669"/>
    <property type="project" value="InterPro"/>
</dbReference>
<keyword evidence="4" id="KW-1185">Reference proteome</keyword>
<dbReference type="EC" id="4.2.3.-" evidence="2"/>
<evidence type="ECO:0000313" key="4">
    <source>
        <dbReference type="Proteomes" id="UP000285301"/>
    </source>
</evidence>
<dbReference type="GO" id="GO:0008299">
    <property type="term" value="P:isoprenoid biosynthetic process"/>
    <property type="evidence" value="ECO:0007669"/>
    <property type="project" value="UniProtKB-ARBA"/>
</dbReference>
<dbReference type="SFLD" id="SFLDG01020">
    <property type="entry name" value="Terpene_Cyclase_Like_2"/>
    <property type="match status" value="1"/>
</dbReference>
<evidence type="ECO:0000256" key="1">
    <source>
        <dbReference type="ARBA" id="ARBA00006333"/>
    </source>
</evidence>